<gene>
    <name evidence="2" type="ORF">KJB30_11955</name>
</gene>
<dbReference type="EMBL" id="JAHDYS010000010">
    <property type="protein sequence ID" value="MBT1072504.1"/>
    <property type="molecule type" value="Genomic_DNA"/>
</dbReference>
<comment type="caution">
    <text evidence="2">The sequence shown here is derived from an EMBL/GenBank/DDBJ whole genome shotgun (WGS) entry which is preliminary data.</text>
</comment>
<feature type="domain" description="Glycosyltransferase 2-like" evidence="1">
    <location>
        <begin position="178"/>
        <end position="338"/>
    </location>
</feature>
<dbReference type="PANTHER" id="PTHR48090:SF7">
    <property type="entry name" value="RFBJ PROTEIN"/>
    <property type="match status" value="1"/>
</dbReference>
<dbReference type="RefSeq" id="WP_214299557.1">
    <property type="nucleotide sequence ID" value="NZ_JAHDYS010000010.1"/>
</dbReference>
<evidence type="ECO:0000259" key="1">
    <source>
        <dbReference type="Pfam" id="PF00535"/>
    </source>
</evidence>
<dbReference type="Pfam" id="PF00535">
    <property type="entry name" value="Glycos_transf_2"/>
    <property type="match status" value="1"/>
</dbReference>
<evidence type="ECO:0000313" key="3">
    <source>
        <dbReference type="Proteomes" id="UP000784128"/>
    </source>
</evidence>
<protein>
    <submittedName>
        <fullName evidence="2">Glycosyltransferase family 2 protein</fullName>
    </submittedName>
</protein>
<sequence>MNALTAGNLQALLAPAIAPHASILFAGESLPRELLKSLRPGRVVAVSPDQTGWSGEEGMPLEYCQLPLDELESDASFDCIIMEGNLLERGDMTRTLHTLRALCRNNGILVLWVGEQPSVVRRTQNLFSHYGSDRESWLPDHLSESLLETAGFSIRGRACSWLLAQARPVQERRRYSYSIVIPCYNEEGNIAECVERIPDLQREYEIIVVNDGSTDRTAAVVRSLMASHHHLKLVDYGKNRGKGYATRAGLNAATKEVLMILDADMAVRPEDLPLFMEPFEMSDAAFVNGTRMIHPFTREAMGPVHVFGNRMFSRLLAMLLNHPLTDTLCGTKCLFRKDYQFFDLRDPDWPDFDMLFEAARMNLKIVELPIRYQPRLAGVSKMKTFQHGLLMLLVAFRGYLKLKTDSGQLRVKTGEM</sequence>
<proteinExistence type="predicted"/>
<dbReference type="InterPro" id="IPR029063">
    <property type="entry name" value="SAM-dependent_MTases_sf"/>
</dbReference>
<name>A0ABS5UA07_9BACT</name>
<dbReference type="InterPro" id="IPR029044">
    <property type="entry name" value="Nucleotide-diphossugar_trans"/>
</dbReference>
<dbReference type="SUPFAM" id="SSF53448">
    <property type="entry name" value="Nucleotide-diphospho-sugar transferases"/>
    <property type="match status" value="1"/>
</dbReference>
<dbReference type="Proteomes" id="UP000784128">
    <property type="component" value="Unassembled WGS sequence"/>
</dbReference>
<organism evidence="2 3">
    <name type="scientific">Pelotalea chapellei</name>
    <dbReference type="NCBI Taxonomy" id="44671"/>
    <lineage>
        <taxon>Bacteria</taxon>
        <taxon>Pseudomonadati</taxon>
        <taxon>Thermodesulfobacteriota</taxon>
        <taxon>Desulfuromonadia</taxon>
        <taxon>Geobacterales</taxon>
        <taxon>Geobacteraceae</taxon>
        <taxon>Pelotalea</taxon>
    </lineage>
</organism>
<dbReference type="PANTHER" id="PTHR48090">
    <property type="entry name" value="UNDECAPRENYL-PHOSPHATE 4-DEOXY-4-FORMAMIDO-L-ARABINOSE TRANSFERASE-RELATED"/>
    <property type="match status" value="1"/>
</dbReference>
<dbReference type="InterPro" id="IPR001173">
    <property type="entry name" value="Glyco_trans_2-like"/>
</dbReference>
<accession>A0ABS5UA07</accession>
<evidence type="ECO:0000313" key="2">
    <source>
        <dbReference type="EMBL" id="MBT1072504.1"/>
    </source>
</evidence>
<dbReference type="Gene3D" id="3.90.550.10">
    <property type="entry name" value="Spore Coat Polysaccharide Biosynthesis Protein SpsA, Chain A"/>
    <property type="match status" value="1"/>
</dbReference>
<dbReference type="Gene3D" id="3.40.50.150">
    <property type="entry name" value="Vaccinia Virus protein VP39"/>
    <property type="match status" value="1"/>
</dbReference>
<dbReference type="SUPFAM" id="SSF53335">
    <property type="entry name" value="S-adenosyl-L-methionine-dependent methyltransferases"/>
    <property type="match status" value="1"/>
</dbReference>
<dbReference type="CDD" id="cd04179">
    <property type="entry name" value="DPM_DPG-synthase_like"/>
    <property type="match status" value="1"/>
</dbReference>
<keyword evidence="3" id="KW-1185">Reference proteome</keyword>
<dbReference type="InterPro" id="IPR050256">
    <property type="entry name" value="Glycosyltransferase_2"/>
</dbReference>
<reference evidence="2 3" key="1">
    <citation type="submission" date="2021-05" db="EMBL/GenBank/DDBJ databases">
        <title>The draft genome of Geobacter chapellei DSM 13688.</title>
        <authorList>
            <person name="Xu Z."/>
            <person name="Masuda Y."/>
            <person name="Itoh H."/>
            <person name="Senoo K."/>
        </authorList>
    </citation>
    <scope>NUCLEOTIDE SEQUENCE [LARGE SCALE GENOMIC DNA]</scope>
    <source>
        <strain evidence="2 3">DSM 13688</strain>
    </source>
</reference>